<dbReference type="Pfam" id="PF13458">
    <property type="entry name" value="Peripla_BP_6"/>
    <property type="match status" value="1"/>
</dbReference>
<dbReference type="CDD" id="cd06347">
    <property type="entry name" value="PBP1_ABC_LivK_ligand_binding-like"/>
    <property type="match status" value="1"/>
</dbReference>
<dbReference type="RefSeq" id="WP_137422982.1">
    <property type="nucleotide sequence ID" value="NZ_CP040098.1"/>
</dbReference>
<dbReference type="PANTHER" id="PTHR30483">
    <property type="entry name" value="LEUCINE-SPECIFIC-BINDING PROTEIN"/>
    <property type="match status" value="1"/>
</dbReference>
<dbReference type="Gene3D" id="3.40.50.2300">
    <property type="match status" value="2"/>
</dbReference>
<dbReference type="InterPro" id="IPR028082">
    <property type="entry name" value="Peripla_BP_I"/>
</dbReference>
<dbReference type="OrthoDB" id="9772589at2"/>
<dbReference type="KEGG" id="dax:FDQ92_01630"/>
<gene>
    <name evidence="5" type="ORF">FDQ92_01630</name>
</gene>
<dbReference type="Proteomes" id="UP000298602">
    <property type="component" value="Chromosome"/>
</dbReference>
<dbReference type="SUPFAM" id="SSF53822">
    <property type="entry name" value="Periplasmic binding protein-like I"/>
    <property type="match status" value="1"/>
</dbReference>
<reference evidence="5 6" key="2">
    <citation type="submission" date="2019-05" db="EMBL/GenBank/DDBJ databases">
        <authorList>
            <person name="Suflita J.M."/>
            <person name="Marks C.R."/>
        </authorList>
    </citation>
    <scope>NUCLEOTIDE SEQUENCE [LARGE SCALE GENOMIC DNA]</scope>
    <source>
        <strain evidence="5 6">ALDC</strain>
    </source>
</reference>
<sequence length="376" mass="40369">MQRKSLLASAMTAAFLIAAFLSPVQAQDTVKIGAYLPMTGTVASYGQMEWDGIQIAHEMKPEVLGKKIELILVDTKSDKIEAANAVSRLVEKEKVVGIIGEAISGNTMAGNPISEAAKVPSVSPTATNPLVTQGKHYAFRACFIDPFQGEVAARFAFNELKAKTAAVIIDIAQDYCVGLGNFFVKEFVKLGGEILSTTYIQTGDQDFSAQLSAVQSTNPDVIYAPNYYTENALMAKQARDLGIKAPILTGDGAQVDALIDIGGEAVENMYFTGHFHPEAATTERGKEFIARFRKKYNKDVDAFVALGADAYFLLVEAIEKAGSTEGPKVRDALATIKDFQGVSGVINMGEDGNPIKSMVINKVEGGKFVYVTTVNP</sequence>
<accession>A0A4P8L2M5</accession>
<evidence type="ECO:0000259" key="4">
    <source>
        <dbReference type="Pfam" id="PF13458"/>
    </source>
</evidence>
<keyword evidence="6" id="KW-1185">Reference proteome</keyword>
<proteinExistence type="inferred from homology"/>
<dbReference type="PANTHER" id="PTHR30483:SF6">
    <property type="entry name" value="PERIPLASMIC BINDING PROTEIN OF ABC TRANSPORTER FOR NATURAL AMINO ACIDS"/>
    <property type="match status" value="1"/>
</dbReference>
<name>A0A4P8L2M5_9BACT</name>
<keyword evidence="2 3" id="KW-0732">Signal</keyword>
<reference evidence="5 6" key="1">
    <citation type="submission" date="2019-05" db="EMBL/GenBank/DDBJ databases">
        <title>The Complete Genome Sequence of the n-alkane-degrading Desulfoglaeba alkanexedens ALDC reveals multiple alkylsuccinate synthase gene clusters.</title>
        <authorList>
            <person name="Callaghan A.V."/>
            <person name="Davidova I.A."/>
            <person name="Duncan K.E."/>
            <person name="Morris B."/>
            <person name="McInerney M.J."/>
        </authorList>
    </citation>
    <scope>NUCLEOTIDE SEQUENCE [LARGE SCALE GENOMIC DNA]</scope>
    <source>
        <strain evidence="5 6">ALDC</strain>
    </source>
</reference>
<dbReference type="EMBL" id="CP040098">
    <property type="protein sequence ID" value="QCQ21012.1"/>
    <property type="molecule type" value="Genomic_DNA"/>
</dbReference>
<comment type="similarity">
    <text evidence="1">Belongs to the leucine-binding protein family.</text>
</comment>
<evidence type="ECO:0000256" key="3">
    <source>
        <dbReference type="SAM" id="SignalP"/>
    </source>
</evidence>
<feature type="chain" id="PRO_5020804273" evidence="3">
    <location>
        <begin position="27"/>
        <end position="376"/>
    </location>
</feature>
<evidence type="ECO:0000256" key="1">
    <source>
        <dbReference type="ARBA" id="ARBA00010062"/>
    </source>
</evidence>
<organism evidence="5 6">
    <name type="scientific">Desulfoglaeba alkanexedens ALDC</name>
    <dbReference type="NCBI Taxonomy" id="980445"/>
    <lineage>
        <taxon>Bacteria</taxon>
        <taxon>Pseudomonadati</taxon>
        <taxon>Thermodesulfobacteriota</taxon>
        <taxon>Syntrophobacteria</taxon>
        <taxon>Syntrophobacterales</taxon>
        <taxon>Syntrophobacteraceae</taxon>
        <taxon>Desulfoglaeba</taxon>
    </lineage>
</organism>
<evidence type="ECO:0000313" key="5">
    <source>
        <dbReference type="EMBL" id="QCQ21012.1"/>
    </source>
</evidence>
<dbReference type="AlphaFoldDB" id="A0A4P8L2M5"/>
<feature type="domain" description="Leucine-binding protein" evidence="4">
    <location>
        <begin position="29"/>
        <end position="366"/>
    </location>
</feature>
<dbReference type="InterPro" id="IPR051010">
    <property type="entry name" value="BCAA_transport"/>
</dbReference>
<protein>
    <submittedName>
        <fullName evidence="5">ABC transporter substrate-binding protein</fullName>
    </submittedName>
</protein>
<dbReference type="InterPro" id="IPR028081">
    <property type="entry name" value="Leu-bd"/>
</dbReference>
<feature type="signal peptide" evidence="3">
    <location>
        <begin position="1"/>
        <end position="26"/>
    </location>
</feature>
<evidence type="ECO:0000256" key="2">
    <source>
        <dbReference type="ARBA" id="ARBA00022729"/>
    </source>
</evidence>
<evidence type="ECO:0000313" key="6">
    <source>
        <dbReference type="Proteomes" id="UP000298602"/>
    </source>
</evidence>